<keyword evidence="2" id="KW-0012">Acyltransferase</keyword>
<dbReference type="PROSITE" id="PS51186">
    <property type="entry name" value="GNAT"/>
    <property type="match status" value="1"/>
</dbReference>
<proteinExistence type="predicted"/>
<dbReference type="SUPFAM" id="SSF55729">
    <property type="entry name" value="Acyl-CoA N-acyltransferases (Nat)"/>
    <property type="match status" value="1"/>
</dbReference>
<dbReference type="RefSeq" id="WP_319021876.1">
    <property type="nucleotide sequence ID" value="NZ_JABUYJ010000012.1"/>
</dbReference>
<dbReference type="InterPro" id="IPR052829">
    <property type="entry name" value="N-acetyltransferase_domain"/>
</dbReference>
<accession>A0ABW8UKF5</accession>
<dbReference type="EMBL" id="JBGQQK010000026">
    <property type="protein sequence ID" value="MFL2103390.1"/>
    <property type="molecule type" value="Genomic_DNA"/>
</dbReference>
<name>A0ABW8UKF5_9LACT</name>
<dbReference type="Pfam" id="PF00583">
    <property type="entry name" value="Acetyltransf_1"/>
    <property type="match status" value="1"/>
</dbReference>
<keyword evidence="3" id="KW-1185">Reference proteome</keyword>
<dbReference type="PANTHER" id="PTHR43259:SF1">
    <property type="entry name" value="N-ACETYLTRANSFERASE DOMAIN-CONTAINING PROTEIN"/>
    <property type="match status" value="1"/>
</dbReference>
<feature type="domain" description="N-acetyltransferase" evidence="1">
    <location>
        <begin position="1"/>
        <end position="143"/>
    </location>
</feature>
<dbReference type="EC" id="2.3.-.-" evidence="2"/>
<dbReference type="InterPro" id="IPR016181">
    <property type="entry name" value="Acyl_CoA_acyltransferase"/>
</dbReference>
<dbReference type="Proteomes" id="UP001625374">
    <property type="component" value="Unassembled WGS sequence"/>
</dbReference>
<sequence>MRSQPISIEQAPYKENREKTLAGIEAYTKEKMPDLDMRYEEVCFVYKEANKVLGRIVGHVHWDHLSVELFYIEANTRGKGIGTKLLEEVEKIALEKHCKYAFLETMSFNAPVFYQKNGYNILAQIENSPAEGETRYFMKKVLYIE</sequence>
<dbReference type="GO" id="GO:0016746">
    <property type="term" value="F:acyltransferase activity"/>
    <property type="evidence" value="ECO:0007669"/>
    <property type="project" value="UniProtKB-KW"/>
</dbReference>
<keyword evidence="2" id="KW-0808">Transferase</keyword>
<comment type="caution">
    <text evidence="2">The sequence shown here is derived from an EMBL/GenBank/DDBJ whole genome shotgun (WGS) entry which is preliminary data.</text>
</comment>
<dbReference type="CDD" id="cd04301">
    <property type="entry name" value="NAT_SF"/>
    <property type="match status" value="1"/>
</dbReference>
<evidence type="ECO:0000259" key="1">
    <source>
        <dbReference type="PROSITE" id="PS51186"/>
    </source>
</evidence>
<organism evidence="2 3">
    <name type="scientific">Marinilactibacillus psychrotolerans</name>
    <dbReference type="NCBI Taxonomy" id="191770"/>
    <lineage>
        <taxon>Bacteria</taxon>
        <taxon>Bacillati</taxon>
        <taxon>Bacillota</taxon>
        <taxon>Bacilli</taxon>
        <taxon>Lactobacillales</taxon>
        <taxon>Carnobacteriaceae</taxon>
        <taxon>Marinilactibacillus</taxon>
    </lineage>
</organism>
<evidence type="ECO:0000313" key="2">
    <source>
        <dbReference type="EMBL" id="MFL2103390.1"/>
    </source>
</evidence>
<dbReference type="Gene3D" id="3.40.630.30">
    <property type="match status" value="1"/>
</dbReference>
<dbReference type="PANTHER" id="PTHR43259">
    <property type="entry name" value="SPT10P"/>
    <property type="match status" value="1"/>
</dbReference>
<dbReference type="InterPro" id="IPR000182">
    <property type="entry name" value="GNAT_dom"/>
</dbReference>
<gene>
    <name evidence="2" type="ORF">ACEN37_08975</name>
</gene>
<protein>
    <submittedName>
        <fullName evidence="2">GNAT family N-acetyltransferase</fullName>
        <ecNumber evidence="2">2.3.-.-</ecNumber>
    </submittedName>
</protein>
<reference evidence="2 3" key="1">
    <citation type="submission" date="2024-08" db="EMBL/GenBank/DDBJ databases">
        <authorList>
            <person name="Arias E."/>
        </authorList>
    </citation>
    <scope>NUCLEOTIDE SEQUENCE [LARGE SCALE GENOMIC DNA]</scope>
    <source>
        <strain evidence="2 3">FAM 24106</strain>
    </source>
</reference>
<evidence type="ECO:0000313" key="3">
    <source>
        <dbReference type="Proteomes" id="UP001625374"/>
    </source>
</evidence>